<dbReference type="Pfam" id="PF25881">
    <property type="entry name" value="HH_YBHG"/>
    <property type="match status" value="1"/>
</dbReference>
<dbReference type="KEGG" id="lem:LEN_1517"/>
<gene>
    <name evidence="5" type="ORF">LEN_1517</name>
</gene>
<dbReference type="Gene3D" id="2.40.50.100">
    <property type="match status" value="1"/>
</dbReference>
<evidence type="ECO:0000313" key="5">
    <source>
        <dbReference type="EMBL" id="BAV97004.1"/>
    </source>
</evidence>
<dbReference type="AlphaFoldDB" id="A0AAU9AEF8"/>
<dbReference type="Gene3D" id="1.10.287.470">
    <property type="entry name" value="Helix hairpin bin"/>
    <property type="match status" value="1"/>
</dbReference>
<evidence type="ECO:0000256" key="2">
    <source>
        <dbReference type="ARBA" id="ARBA00023054"/>
    </source>
</evidence>
<dbReference type="PANTHER" id="PTHR32347">
    <property type="entry name" value="EFFLUX SYSTEM COMPONENT YKNX-RELATED"/>
    <property type="match status" value="1"/>
</dbReference>
<reference evidence="5 6" key="1">
    <citation type="journal article" date="2017" name="DNA Res.">
        <title>Complete genome sequence and expression profile of the commercial lytic enzyme producer Lysobacter enzymogenes M497-1.</title>
        <authorList>
            <person name="Takami H."/>
            <person name="Toyoda A."/>
            <person name="Uchiyama I."/>
            <person name="Itoh T."/>
            <person name="Takaki Y."/>
            <person name="Arai W."/>
            <person name="Nishi S."/>
            <person name="Kawai M."/>
            <person name="Shinya K."/>
            <person name="Ikeda H."/>
        </authorList>
    </citation>
    <scope>NUCLEOTIDE SEQUENCE [LARGE SCALE GENOMIC DNA]</scope>
    <source>
        <strain evidence="5 6">M497-1</strain>
    </source>
</reference>
<dbReference type="GO" id="GO:0030313">
    <property type="term" value="C:cell envelope"/>
    <property type="evidence" value="ECO:0007669"/>
    <property type="project" value="UniProtKB-SubCell"/>
</dbReference>
<evidence type="ECO:0000259" key="4">
    <source>
        <dbReference type="Pfam" id="PF25881"/>
    </source>
</evidence>
<dbReference type="InterPro" id="IPR050465">
    <property type="entry name" value="UPF0194_transport"/>
</dbReference>
<accession>A0AAU9AEF8</accession>
<protein>
    <submittedName>
        <fullName evidence="5">Secretion protein HlyD family protein</fullName>
    </submittedName>
</protein>
<evidence type="ECO:0000313" key="6">
    <source>
        <dbReference type="Proteomes" id="UP000218824"/>
    </source>
</evidence>
<dbReference type="InterPro" id="IPR059052">
    <property type="entry name" value="HH_YbhG-like"/>
</dbReference>
<dbReference type="Proteomes" id="UP000218824">
    <property type="component" value="Chromosome"/>
</dbReference>
<keyword evidence="2 3" id="KW-0175">Coiled coil</keyword>
<name>A0AAU9AEF8_LYSEN</name>
<feature type="domain" description="YbhG-like alpha-helical hairpin" evidence="4">
    <location>
        <begin position="127"/>
        <end position="247"/>
    </location>
</feature>
<feature type="coiled-coil region" evidence="3">
    <location>
        <begin position="119"/>
        <end position="153"/>
    </location>
</feature>
<organism evidence="5 6">
    <name type="scientific">Lysobacter enzymogenes</name>
    <dbReference type="NCBI Taxonomy" id="69"/>
    <lineage>
        <taxon>Bacteria</taxon>
        <taxon>Pseudomonadati</taxon>
        <taxon>Pseudomonadota</taxon>
        <taxon>Gammaproteobacteria</taxon>
        <taxon>Lysobacterales</taxon>
        <taxon>Lysobacteraceae</taxon>
        <taxon>Lysobacter</taxon>
    </lineage>
</organism>
<sequence>MNAQRDIANAAFSRTSAALRVAAGARAAQARRANAAASQPVAHASRPTFIGRHADPNPRNTLRRAAAYALAALALAGCAKEPPQALGTLEWDRITLPAPAAEKVVRIDVREGQRVKAGARVLQLELDRTRSQLQAAQAQAQQSAQALAELEAGPRSEAIDQARANLAAAQAQQRDASAYYERVRPLGQRQLIAAADVDRARAAAGNAVAQVRAAEAALLELERGNRREDIAQGRAALAAAQAQAAVQQVTFGKLDVLAPRDGVVDSLPYKLGDQAPVGSPLAVMLVGPRPFARVYVPETLRQDVRVGRAAKVYVEGRARAWNGRVRMIRSESSFTPYYALTGEDAARLSYLCEVELTDADAVDLPAGLPVRAEFAP</sequence>
<evidence type="ECO:0000256" key="1">
    <source>
        <dbReference type="ARBA" id="ARBA00004196"/>
    </source>
</evidence>
<dbReference type="RefSeq" id="WP_096377246.1">
    <property type="nucleotide sequence ID" value="NZ_AP014940.1"/>
</dbReference>
<dbReference type="PANTHER" id="PTHR32347:SF29">
    <property type="entry name" value="UPF0194 MEMBRANE PROTEIN YBHG"/>
    <property type="match status" value="1"/>
</dbReference>
<proteinExistence type="predicted"/>
<evidence type="ECO:0000256" key="3">
    <source>
        <dbReference type="SAM" id="Coils"/>
    </source>
</evidence>
<dbReference type="EMBL" id="AP014940">
    <property type="protein sequence ID" value="BAV97004.1"/>
    <property type="molecule type" value="Genomic_DNA"/>
</dbReference>
<comment type="subcellular location">
    <subcellularLocation>
        <location evidence="1">Cell envelope</location>
    </subcellularLocation>
</comment>
<dbReference type="GeneID" id="83063387"/>